<accession>A0AA38HIK1</accession>
<dbReference type="AlphaFoldDB" id="A0AA38HIK1"/>
<feature type="region of interest" description="Disordered" evidence="1">
    <location>
        <begin position="274"/>
        <end position="304"/>
    </location>
</feature>
<dbReference type="Proteomes" id="UP001168821">
    <property type="component" value="Unassembled WGS sequence"/>
</dbReference>
<reference evidence="2" key="1">
    <citation type="journal article" date="2023" name="G3 (Bethesda)">
        <title>Whole genome assemblies of Zophobas morio and Tenebrio molitor.</title>
        <authorList>
            <person name="Kaur S."/>
            <person name="Stinson S.A."/>
            <person name="diCenzo G.C."/>
        </authorList>
    </citation>
    <scope>NUCLEOTIDE SEQUENCE</scope>
    <source>
        <strain evidence="2">QUZm001</strain>
    </source>
</reference>
<dbReference type="EMBL" id="JALNTZ010002462">
    <property type="protein sequence ID" value="KAJ3617297.1"/>
    <property type="molecule type" value="Genomic_DNA"/>
</dbReference>
<organism evidence="2 3">
    <name type="scientific">Zophobas morio</name>
    <dbReference type="NCBI Taxonomy" id="2755281"/>
    <lineage>
        <taxon>Eukaryota</taxon>
        <taxon>Metazoa</taxon>
        <taxon>Ecdysozoa</taxon>
        <taxon>Arthropoda</taxon>
        <taxon>Hexapoda</taxon>
        <taxon>Insecta</taxon>
        <taxon>Pterygota</taxon>
        <taxon>Neoptera</taxon>
        <taxon>Endopterygota</taxon>
        <taxon>Coleoptera</taxon>
        <taxon>Polyphaga</taxon>
        <taxon>Cucujiformia</taxon>
        <taxon>Tenebrionidae</taxon>
        <taxon>Zophobas</taxon>
    </lineage>
</organism>
<name>A0AA38HIK1_9CUCU</name>
<protein>
    <submittedName>
        <fullName evidence="2">Uncharacterized protein</fullName>
    </submittedName>
</protein>
<evidence type="ECO:0000256" key="1">
    <source>
        <dbReference type="SAM" id="MobiDB-lite"/>
    </source>
</evidence>
<evidence type="ECO:0000313" key="3">
    <source>
        <dbReference type="Proteomes" id="UP001168821"/>
    </source>
</evidence>
<comment type="caution">
    <text evidence="2">The sequence shown here is derived from an EMBL/GenBank/DDBJ whole genome shotgun (WGS) entry which is preliminary data.</text>
</comment>
<sequence length="304" mass="33489">MPHTAPRPALDDLQTIVDHWQHLRALIDTTQTVDTWPPTTTSHADYLQALDDQDAEEVSAAQQIAAALAHALDHPQQLVTHHDEHGRPQYRCAHCDHTGEGLPHPAREDRDPQQLGERPVPIRLHVADASRAIEVALCGLADRIAVRDAYDPADWHGGDRAERTAPNAARWLIGRLRDEPCCPTHDAEQQQIVRYAREAADRLDRVVGLRRSSAVLGMPCPGCGGDLVAHTDGGAIERVTCSTGLVDCSAAARFDVTMRARVWSSPEELADLQRQVQEAARRRKKSEARARQRAAARARQNAAA</sequence>
<proteinExistence type="predicted"/>
<keyword evidence="3" id="KW-1185">Reference proteome</keyword>
<feature type="compositionally biased region" description="Basic residues" evidence="1">
    <location>
        <begin position="281"/>
        <end position="296"/>
    </location>
</feature>
<evidence type="ECO:0000313" key="2">
    <source>
        <dbReference type="EMBL" id="KAJ3617297.1"/>
    </source>
</evidence>
<gene>
    <name evidence="2" type="ORF">Zmor_008839</name>
</gene>